<feature type="transmembrane region" description="Helical" evidence="6">
    <location>
        <begin position="222"/>
        <end position="243"/>
    </location>
</feature>
<feature type="transmembrane region" description="Helical" evidence="6">
    <location>
        <begin position="20"/>
        <end position="43"/>
    </location>
</feature>
<evidence type="ECO:0000313" key="8">
    <source>
        <dbReference type="EMBL" id="MBP1993808.1"/>
    </source>
</evidence>
<dbReference type="RefSeq" id="WP_245375846.1">
    <property type="nucleotide sequence ID" value="NZ_JAGGLB010000021.1"/>
</dbReference>
<evidence type="ECO:0000256" key="5">
    <source>
        <dbReference type="ARBA" id="ARBA00023136"/>
    </source>
</evidence>
<keyword evidence="3 6" id="KW-0812">Transmembrane</keyword>
<dbReference type="Proteomes" id="UP001519287">
    <property type="component" value="Unassembled WGS sequence"/>
</dbReference>
<gene>
    <name evidence="8" type="ORF">J2Z66_005434</name>
</gene>
<evidence type="ECO:0000256" key="1">
    <source>
        <dbReference type="ARBA" id="ARBA00004141"/>
    </source>
</evidence>
<evidence type="ECO:0000256" key="3">
    <source>
        <dbReference type="ARBA" id="ARBA00022692"/>
    </source>
</evidence>
<dbReference type="InterPro" id="IPR000515">
    <property type="entry name" value="MetI-like"/>
</dbReference>
<comment type="caution">
    <text evidence="8">The sequence shown here is derived from an EMBL/GenBank/DDBJ whole genome shotgun (WGS) entry which is preliminary data.</text>
</comment>
<keyword evidence="5 6" id="KW-0472">Membrane</keyword>
<dbReference type="InterPro" id="IPR035906">
    <property type="entry name" value="MetI-like_sf"/>
</dbReference>
<sequence>MMSKTGFWKRLSGQKILQCFVLLGMLYLVIFSFIPMFGIIIAFKDYKISSGVSGFITSPWVGLKWFSEFVHDYKFKDLIRNTLMISFLKILFTFPAPILFAILLNEVKNQVVKRIIQTTSYLPHFISWVVVSGILFTFLSTSGGVINNLLLSLQVISKPLPFLYDPNYFWGLAVISDMWKDMGWWAIIFLAAIAGIDPSLYEAAQIDGAGRIARIMHVTIPAIKGAIIIVLILSVGGLLGGGMSNSNFEQSYLLGNALNSERAEIVQTYILKAGLAEGRFAYAAAVDLIQSVLSIVLLFGSNYAAKRISGTSLF</sequence>
<keyword evidence="2 6" id="KW-0813">Transport</keyword>
<evidence type="ECO:0000259" key="7">
    <source>
        <dbReference type="PROSITE" id="PS50928"/>
    </source>
</evidence>
<comment type="similarity">
    <text evidence="6">Belongs to the binding-protein-dependent transport system permease family.</text>
</comment>
<keyword evidence="4 6" id="KW-1133">Transmembrane helix</keyword>
<dbReference type="PROSITE" id="PS50928">
    <property type="entry name" value="ABC_TM1"/>
    <property type="match status" value="1"/>
</dbReference>
<dbReference type="PANTHER" id="PTHR43496:SF1">
    <property type="entry name" value="POLYGALACTURONAN_RHAMNOGALACTURONAN TRANSPORT SYSTEM PERMEASE PROTEIN YTEP"/>
    <property type="match status" value="1"/>
</dbReference>
<dbReference type="PANTHER" id="PTHR43496">
    <property type="entry name" value="PROTEIN LPLB"/>
    <property type="match status" value="1"/>
</dbReference>
<comment type="subcellular location">
    <subcellularLocation>
        <location evidence="6">Cell membrane</location>
        <topology evidence="6">Multi-pass membrane protein</topology>
    </subcellularLocation>
    <subcellularLocation>
        <location evidence="1">Membrane</location>
        <topology evidence="1">Multi-pass membrane protein</topology>
    </subcellularLocation>
</comment>
<feature type="transmembrane region" description="Helical" evidence="6">
    <location>
        <begin position="83"/>
        <end position="104"/>
    </location>
</feature>
<feature type="transmembrane region" description="Helical" evidence="6">
    <location>
        <begin position="182"/>
        <end position="201"/>
    </location>
</feature>
<dbReference type="EMBL" id="JAGGLB010000021">
    <property type="protein sequence ID" value="MBP1993808.1"/>
    <property type="molecule type" value="Genomic_DNA"/>
</dbReference>
<name>A0ABS4J201_9BACL</name>
<evidence type="ECO:0000256" key="2">
    <source>
        <dbReference type="ARBA" id="ARBA00022448"/>
    </source>
</evidence>
<keyword evidence="9" id="KW-1185">Reference proteome</keyword>
<dbReference type="SUPFAM" id="SSF161098">
    <property type="entry name" value="MetI-like"/>
    <property type="match status" value="1"/>
</dbReference>
<reference evidence="8 9" key="1">
    <citation type="submission" date="2021-03" db="EMBL/GenBank/DDBJ databases">
        <title>Genomic Encyclopedia of Type Strains, Phase IV (KMG-IV): sequencing the most valuable type-strain genomes for metagenomic binning, comparative biology and taxonomic classification.</title>
        <authorList>
            <person name="Goeker M."/>
        </authorList>
    </citation>
    <scope>NUCLEOTIDE SEQUENCE [LARGE SCALE GENOMIC DNA]</scope>
    <source>
        <strain evidence="8 9">DSM 26048</strain>
    </source>
</reference>
<accession>A0ABS4J201</accession>
<feature type="domain" description="ABC transmembrane type-1" evidence="7">
    <location>
        <begin position="79"/>
        <end position="301"/>
    </location>
</feature>
<evidence type="ECO:0000313" key="9">
    <source>
        <dbReference type="Proteomes" id="UP001519287"/>
    </source>
</evidence>
<dbReference type="Pfam" id="PF00528">
    <property type="entry name" value="BPD_transp_1"/>
    <property type="match status" value="1"/>
</dbReference>
<dbReference type="Gene3D" id="1.10.3720.10">
    <property type="entry name" value="MetI-like"/>
    <property type="match status" value="1"/>
</dbReference>
<evidence type="ECO:0000256" key="4">
    <source>
        <dbReference type="ARBA" id="ARBA00022989"/>
    </source>
</evidence>
<protein>
    <submittedName>
        <fullName evidence="8">Aldouronate transport system permease protein</fullName>
    </submittedName>
</protein>
<feature type="transmembrane region" description="Helical" evidence="6">
    <location>
        <begin position="125"/>
        <end position="146"/>
    </location>
</feature>
<dbReference type="CDD" id="cd06261">
    <property type="entry name" value="TM_PBP2"/>
    <property type="match status" value="1"/>
</dbReference>
<proteinExistence type="inferred from homology"/>
<feature type="transmembrane region" description="Helical" evidence="6">
    <location>
        <begin position="280"/>
        <end position="299"/>
    </location>
</feature>
<evidence type="ECO:0000256" key="6">
    <source>
        <dbReference type="RuleBase" id="RU363032"/>
    </source>
</evidence>
<organism evidence="8 9">
    <name type="scientific">Paenibacillus eucommiae</name>
    <dbReference type="NCBI Taxonomy" id="1355755"/>
    <lineage>
        <taxon>Bacteria</taxon>
        <taxon>Bacillati</taxon>
        <taxon>Bacillota</taxon>
        <taxon>Bacilli</taxon>
        <taxon>Bacillales</taxon>
        <taxon>Paenibacillaceae</taxon>
        <taxon>Paenibacillus</taxon>
    </lineage>
</organism>